<evidence type="ECO:0000313" key="5">
    <source>
        <dbReference type="EMBL" id="AEO53456.1"/>
    </source>
</evidence>
<evidence type="ECO:0000313" key="6">
    <source>
        <dbReference type="Proteomes" id="UP000007322"/>
    </source>
</evidence>
<organism evidence="5 6">
    <name type="scientific">Thermothelomyces thermophilus (strain ATCC 42464 / BCRC 31852 / DSM 1799)</name>
    <name type="common">Sporotrichum thermophile</name>
    <dbReference type="NCBI Taxonomy" id="573729"/>
    <lineage>
        <taxon>Eukaryota</taxon>
        <taxon>Fungi</taxon>
        <taxon>Dikarya</taxon>
        <taxon>Ascomycota</taxon>
        <taxon>Pezizomycotina</taxon>
        <taxon>Sordariomycetes</taxon>
        <taxon>Sordariomycetidae</taxon>
        <taxon>Sordariales</taxon>
        <taxon>Chaetomiaceae</taxon>
        <taxon>Thermothelomyces</taxon>
    </lineage>
</organism>
<proteinExistence type="inferred from homology"/>
<dbReference type="FunFam" id="1.25.40.280:FF:000005">
    <property type="entry name" value="pH-response regulator protein palC"/>
    <property type="match status" value="1"/>
</dbReference>
<keyword evidence="6" id="KW-1185">Reference proteome</keyword>
<comment type="similarity">
    <text evidence="1">Belongs to the palC family.</text>
</comment>
<feature type="region of interest" description="Disordered" evidence="3">
    <location>
        <begin position="279"/>
        <end position="299"/>
    </location>
</feature>
<dbReference type="AlphaFoldDB" id="G2Q2N7"/>
<dbReference type="InterPro" id="IPR038499">
    <property type="entry name" value="BRO1_sf"/>
</dbReference>
<dbReference type="SMART" id="SM01041">
    <property type="entry name" value="BRO1"/>
    <property type="match status" value="1"/>
</dbReference>
<protein>
    <recommendedName>
        <fullName evidence="2">pH-response regulator protein palC</fullName>
    </recommendedName>
</protein>
<dbReference type="InParanoid" id="G2Q2N7"/>
<evidence type="ECO:0000256" key="2">
    <source>
        <dbReference type="ARBA" id="ARBA00022193"/>
    </source>
</evidence>
<accession>G2Q2N7</accession>
<dbReference type="PANTHER" id="PTHR40463:SF1">
    <property type="entry name" value="PH-RESPONSE REGULATOR PROTEIN PALC"/>
    <property type="match status" value="1"/>
</dbReference>
<gene>
    <name evidence="5" type="ORF">MYCTH_2294799</name>
</gene>
<dbReference type="GO" id="GO:0005886">
    <property type="term" value="C:plasma membrane"/>
    <property type="evidence" value="ECO:0007669"/>
    <property type="project" value="TreeGrafter"/>
</dbReference>
<dbReference type="PROSITE" id="PS51180">
    <property type="entry name" value="BRO1"/>
    <property type="match status" value="1"/>
</dbReference>
<dbReference type="GeneID" id="11512963"/>
<dbReference type="STRING" id="573729.G2Q2N7"/>
<dbReference type="GO" id="GO:0071467">
    <property type="term" value="P:cellular response to pH"/>
    <property type="evidence" value="ECO:0007669"/>
    <property type="project" value="InterPro"/>
</dbReference>
<dbReference type="InterPro" id="IPR004328">
    <property type="entry name" value="BRO1_dom"/>
</dbReference>
<dbReference type="OMA" id="PNDKEWM"/>
<dbReference type="Gene3D" id="1.25.40.280">
    <property type="entry name" value="alix/aip1 like domains"/>
    <property type="match status" value="1"/>
</dbReference>
<evidence type="ECO:0000259" key="4">
    <source>
        <dbReference type="PROSITE" id="PS51180"/>
    </source>
</evidence>
<dbReference type="PANTHER" id="PTHR40463">
    <property type="entry name" value="PH-RESPONSE REGULATOR PROTEIN PALC"/>
    <property type="match status" value="1"/>
</dbReference>
<dbReference type="eggNOG" id="ENOG502QWTM">
    <property type="taxonomic scope" value="Eukaryota"/>
</dbReference>
<evidence type="ECO:0000256" key="1">
    <source>
        <dbReference type="ARBA" id="ARBA00010997"/>
    </source>
</evidence>
<dbReference type="VEuPathDB" id="FungiDB:MYCTH_2294799"/>
<dbReference type="RefSeq" id="XP_003658701.1">
    <property type="nucleotide sequence ID" value="XM_003658653.1"/>
</dbReference>
<dbReference type="KEGG" id="mtm:MYCTH_2294799"/>
<sequence>MPYPFVLPTTSSFSFSSSFTSESHPSLPLQASTHRGVVRDTLKKYKRLPPASQASSLSTVASTLQTYIPYLLALDAGLSPKGSHSADKPSVTLTATPQIEWRPTLSGSSLPGREPPRVKIHSLEHEILFALSALANTHTLQSRAALQPLYLTTTAPVGTTQRQTAITTATRHLLDAASIYDYLCARLSLSPAAAAQRPPCPDIAPSTLGAMRSLALAEATLLAVLKDDPYPAAVAQARNPHDTEWMYKSPDVPKVRAHLFARLCLAAAEHASQAAAGLASSSSSSSSSSSLTSSGLGSAGKVNEGLVRYVEDLRRTSRARACRFFGIDAELGGETGTGIAWLRAGLGELGIERKGDERKGGGLKGLRKEWSEKREDKKVERGLDWGADGGRLEETRVLEMLEAKWVKQNDTMLTQPIPPVGPLLAQMPSGREIHTIKPFHPPVLDSDALEAMRAPPDAPDEVGNYPSSDEDTAVNPIPGAFPGVSGQSRSGTPGYF</sequence>
<dbReference type="HOGENOM" id="CLU_023703_0_0_1"/>
<reference evidence="5 6" key="1">
    <citation type="journal article" date="2011" name="Nat. Biotechnol.">
        <title>Comparative genomic analysis of the thermophilic biomass-degrading fungi Myceliophthora thermophila and Thielavia terrestris.</title>
        <authorList>
            <person name="Berka R.M."/>
            <person name="Grigoriev I.V."/>
            <person name="Otillar R."/>
            <person name="Salamov A."/>
            <person name="Grimwood J."/>
            <person name="Reid I."/>
            <person name="Ishmael N."/>
            <person name="John T."/>
            <person name="Darmond C."/>
            <person name="Moisan M.-C."/>
            <person name="Henrissat B."/>
            <person name="Coutinho P.M."/>
            <person name="Lombard V."/>
            <person name="Natvig D.O."/>
            <person name="Lindquist E."/>
            <person name="Schmutz J."/>
            <person name="Lucas S."/>
            <person name="Harris P."/>
            <person name="Powlowski J."/>
            <person name="Bellemare A."/>
            <person name="Taylor D."/>
            <person name="Butler G."/>
            <person name="de Vries R.P."/>
            <person name="Allijn I.E."/>
            <person name="van den Brink J."/>
            <person name="Ushinsky S."/>
            <person name="Storms R."/>
            <person name="Powell A.J."/>
            <person name="Paulsen I.T."/>
            <person name="Elbourne L.D.H."/>
            <person name="Baker S.E."/>
            <person name="Magnuson J."/>
            <person name="LaBoissiere S."/>
            <person name="Clutterbuck A.J."/>
            <person name="Martinez D."/>
            <person name="Wogulis M."/>
            <person name="de Leon A.L."/>
            <person name="Rey M.W."/>
            <person name="Tsang A."/>
        </authorList>
    </citation>
    <scope>NUCLEOTIDE SEQUENCE [LARGE SCALE GENOMIC DNA]</scope>
    <source>
        <strain evidence="6">ATCC 42464 / BCRC 31852 / DSM 1799</strain>
    </source>
</reference>
<feature type="compositionally biased region" description="Polar residues" evidence="3">
    <location>
        <begin position="485"/>
        <end position="496"/>
    </location>
</feature>
<dbReference type="InterPro" id="IPR037505">
    <property type="entry name" value="pH-resp_palC"/>
</dbReference>
<dbReference type="Proteomes" id="UP000007322">
    <property type="component" value="Chromosome 1"/>
</dbReference>
<name>G2Q2N7_THET4</name>
<dbReference type="OrthoDB" id="10266451at2759"/>
<evidence type="ECO:0000256" key="3">
    <source>
        <dbReference type="SAM" id="MobiDB-lite"/>
    </source>
</evidence>
<dbReference type="EMBL" id="CP003002">
    <property type="protein sequence ID" value="AEO53456.1"/>
    <property type="molecule type" value="Genomic_DNA"/>
</dbReference>
<feature type="domain" description="BRO1" evidence="4">
    <location>
        <begin position="1"/>
        <end position="281"/>
    </location>
</feature>
<feature type="region of interest" description="Disordered" evidence="3">
    <location>
        <begin position="453"/>
        <end position="496"/>
    </location>
</feature>